<evidence type="ECO:0000313" key="2">
    <source>
        <dbReference type="Proteomes" id="UP000263900"/>
    </source>
</evidence>
<accession>A0A3B7MK16</accession>
<organism evidence="1 2">
    <name type="scientific">Paraflavitalea soli</name>
    <dbReference type="NCBI Taxonomy" id="2315862"/>
    <lineage>
        <taxon>Bacteria</taxon>
        <taxon>Pseudomonadati</taxon>
        <taxon>Bacteroidota</taxon>
        <taxon>Chitinophagia</taxon>
        <taxon>Chitinophagales</taxon>
        <taxon>Chitinophagaceae</taxon>
        <taxon>Paraflavitalea</taxon>
    </lineage>
</organism>
<dbReference type="RefSeq" id="WP_119049478.1">
    <property type="nucleotide sequence ID" value="NZ_CP032157.1"/>
</dbReference>
<sequence>MIAKFKVEGVITVKDKVYVLTKFINTDINFILTDNSYLGLVPIERWMDIPRAHDEEGNLRVDLFAFVLKHSEDKGKIKTGEMLELWDDYVEVVESFKLSDERIIASLQCYPGKLDGPLELTDATGRKWVLKCEIKVSGSFATYEKISNDGKRNIFQYLLESIDHESKPSKNDKLKITKEGHAPYSLSLFQEVASIIVEVKEKITDDSDVVWAGYNSPIELRIEIDDHLALLRGGDYNALENIKVHFLPTCTFQEHSISNGWADEYITLSERFDSLYAKIKRNLEG</sequence>
<evidence type="ECO:0000313" key="1">
    <source>
        <dbReference type="EMBL" id="AXY73643.1"/>
    </source>
</evidence>
<name>A0A3B7MK16_9BACT</name>
<protein>
    <submittedName>
        <fullName evidence="1">Uncharacterized protein</fullName>
    </submittedName>
</protein>
<dbReference type="KEGG" id="pseg:D3H65_06465"/>
<proteinExistence type="predicted"/>
<reference evidence="1 2" key="1">
    <citation type="submission" date="2018-09" db="EMBL/GenBank/DDBJ databases">
        <title>Genome sequencing of strain 6GH32-13.</title>
        <authorList>
            <person name="Weon H.-Y."/>
            <person name="Heo J."/>
            <person name="Kwon S.-W."/>
        </authorList>
    </citation>
    <scope>NUCLEOTIDE SEQUENCE [LARGE SCALE GENOMIC DNA]</scope>
    <source>
        <strain evidence="1 2">5GH32-13</strain>
    </source>
</reference>
<dbReference type="Proteomes" id="UP000263900">
    <property type="component" value="Chromosome"/>
</dbReference>
<dbReference type="EMBL" id="CP032157">
    <property type="protein sequence ID" value="AXY73643.1"/>
    <property type="molecule type" value="Genomic_DNA"/>
</dbReference>
<gene>
    <name evidence="1" type="ORF">D3H65_06465</name>
</gene>
<keyword evidence="2" id="KW-1185">Reference proteome</keyword>
<dbReference type="OrthoDB" id="800014at2"/>
<dbReference type="AlphaFoldDB" id="A0A3B7MK16"/>